<name>A0AA88PBE5_9TELE</name>
<protein>
    <submittedName>
        <fullName evidence="1">Uncharacterized protein</fullName>
    </submittedName>
</protein>
<dbReference type="Proteomes" id="UP001187343">
    <property type="component" value="Unassembled WGS sequence"/>
</dbReference>
<keyword evidence="2" id="KW-1185">Reference proteome</keyword>
<evidence type="ECO:0000313" key="1">
    <source>
        <dbReference type="EMBL" id="KAK2879023.1"/>
    </source>
</evidence>
<proteinExistence type="predicted"/>
<organism evidence="1 2">
    <name type="scientific">Cirrhinus molitorella</name>
    <name type="common">mud carp</name>
    <dbReference type="NCBI Taxonomy" id="172907"/>
    <lineage>
        <taxon>Eukaryota</taxon>
        <taxon>Metazoa</taxon>
        <taxon>Chordata</taxon>
        <taxon>Craniata</taxon>
        <taxon>Vertebrata</taxon>
        <taxon>Euteleostomi</taxon>
        <taxon>Actinopterygii</taxon>
        <taxon>Neopterygii</taxon>
        <taxon>Teleostei</taxon>
        <taxon>Ostariophysi</taxon>
        <taxon>Cypriniformes</taxon>
        <taxon>Cyprinidae</taxon>
        <taxon>Labeoninae</taxon>
        <taxon>Labeonini</taxon>
        <taxon>Cirrhinus</taxon>
    </lineage>
</organism>
<gene>
    <name evidence="1" type="ORF">Q8A67_019814</name>
</gene>
<sequence length="124" mass="13317">MPDLPTLSSRRVRTAGVVKEIRMSEAAHRSVYFRRCALRRSAGPCSAASSSEELLLYVFCMLVRLDSQNTAAFLLSGSVEGISQDSWHACPCLHALLCSDVPDLPVGAMGMTGGGSGAWNESWP</sequence>
<dbReference type="EMBL" id="JAUYZG010000019">
    <property type="protein sequence ID" value="KAK2879023.1"/>
    <property type="molecule type" value="Genomic_DNA"/>
</dbReference>
<comment type="caution">
    <text evidence="1">The sequence shown here is derived from an EMBL/GenBank/DDBJ whole genome shotgun (WGS) entry which is preliminary data.</text>
</comment>
<dbReference type="AlphaFoldDB" id="A0AA88PBE5"/>
<reference evidence="1" key="1">
    <citation type="submission" date="2023-08" db="EMBL/GenBank/DDBJ databases">
        <title>Chromosome-level Genome Assembly of mud carp (Cirrhinus molitorella).</title>
        <authorList>
            <person name="Liu H."/>
        </authorList>
    </citation>
    <scope>NUCLEOTIDE SEQUENCE</scope>
    <source>
        <strain evidence="1">Prfri</strain>
        <tissue evidence="1">Muscle</tissue>
    </source>
</reference>
<evidence type="ECO:0000313" key="2">
    <source>
        <dbReference type="Proteomes" id="UP001187343"/>
    </source>
</evidence>
<accession>A0AA88PBE5</accession>